<protein>
    <submittedName>
        <fullName evidence="2">GNAT family N-acetyltransferase</fullName>
    </submittedName>
</protein>
<proteinExistence type="predicted"/>
<sequence length="203" mass="22344">MTLPDGFTPIAPGKIAAIATVLEMTAPPAPVSAEAAPADTPWRLDPIPTPDPCWYEDLYRRVGAAHLWYSRLALPAEARRATIQHPDIAIHALCVEGRAEGIVELDFRETESCELVFFGVTEPLIGTGAARYMMGRAIAIAFARPIARLWLHTNTMDHPKAMAFYRRSGFRPVRQMVEIADDPRLTGLFAPETTPRVPIFPAG</sequence>
<keyword evidence="3" id="KW-1185">Reference proteome</keyword>
<accession>A0A9X2KGX5</accession>
<evidence type="ECO:0000259" key="1">
    <source>
        <dbReference type="PROSITE" id="PS51186"/>
    </source>
</evidence>
<comment type="caution">
    <text evidence="2">The sequence shown here is derived from an EMBL/GenBank/DDBJ whole genome shotgun (WGS) entry which is preliminary data.</text>
</comment>
<name>A0A9X2KGX5_9HYPH</name>
<evidence type="ECO:0000313" key="2">
    <source>
        <dbReference type="EMBL" id="MCP3056815.1"/>
    </source>
</evidence>
<dbReference type="Proteomes" id="UP001155220">
    <property type="component" value="Unassembled WGS sequence"/>
</dbReference>
<organism evidence="2 3">
    <name type="scientific">Aurantimonas marianensis</name>
    <dbReference type="NCBI Taxonomy" id="2920428"/>
    <lineage>
        <taxon>Bacteria</taxon>
        <taxon>Pseudomonadati</taxon>
        <taxon>Pseudomonadota</taxon>
        <taxon>Alphaproteobacteria</taxon>
        <taxon>Hyphomicrobiales</taxon>
        <taxon>Aurantimonadaceae</taxon>
        <taxon>Aurantimonas</taxon>
    </lineage>
</organism>
<dbReference type="PROSITE" id="PS51186">
    <property type="entry name" value="GNAT"/>
    <property type="match status" value="1"/>
</dbReference>
<dbReference type="Gene3D" id="3.40.630.30">
    <property type="match status" value="1"/>
</dbReference>
<dbReference type="Pfam" id="PF00583">
    <property type="entry name" value="Acetyltransf_1"/>
    <property type="match status" value="1"/>
</dbReference>
<dbReference type="InterPro" id="IPR016181">
    <property type="entry name" value="Acyl_CoA_acyltransferase"/>
</dbReference>
<dbReference type="AlphaFoldDB" id="A0A9X2KGX5"/>
<dbReference type="EMBL" id="JALHBS010000106">
    <property type="protein sequence ID" value="MCP3056815.1"/>
    <property type="molecule type" value="Genomic_DNA"/>
</dbReference>
<reference evidence="2" key="1">
    <citation type="submission" date="2022-03" db="EMBL/GenBank/DDBJ databases">
        <title>Aurantimonas Liuensis sp. Nov., isolated from the hadal seawater of the Mariana Trench.</title>
        <authorList>
            <person name="Liu R."/>
        </authorList>
    </citation>
    <scope>NUCLEOTIDE SEQUENCE</scope>
    <source>
        <strain evidence="2">LRZ36</strain>
    </source>
</reference>
<gene>
    <name evidence="2" type="ORF">MJ956_16920</name>
</gene>
<dbReference type="SUPFAM" id="SSF55729">
    <property type="entry name" value="Acyl-CoA N-acyltransferases (Nat)"/>
    <property type="match status" value="1"/>
</dbReference>
<evidence type="ECO:0000313" key="3">
    <source>
        <dbReference type="Proteomes" id="UP001155220"/>
    </source>
</evidence>
<dbReference type="InterPro" id="IPR000182">
    <property type="entry name" value="GNAT_dom"/>
</dbReference>
<dbReference type="RefSeq" id="WP_253965613.1">
    <property type="nucleotide sequence ID" value="NZ_JALHBS010000106.1"/>
</dbReference>
<dbReference type="GO" id="GO:0016747">
    <property type="term" value="F:acyltransferase activity, transferring groups other than amino-acyl groups"/>
    <property type="evidence" value="ECO:0007669"/>
    <property type="project" value="InterPro"/>
</dbReference>
<feature type="domain" description="N-acetyltransferase" evidence="1">
    <location>
        <begin position="45"/>
        <end position="191"/>
    </location>
</feature>